<gene>
    <name evidence="1" type="ORF">Dthio_PD0725</name>
</gene>
<organism evidence="1 2">
    <name type="scientific">Desulfonatronospira thiodismutans ASO3-1</name>
    <dbReference type="NCBI Taxonomy" id="555779"/>
    <lineage>
        <taxon>Bacteria</taxon>
        <taxon>Pseudomonadati</taxon>
        <taxon>Thermodesulfobacteriota</taxon>
        <taxon>Desulfovibrionia</taxon>
        <taxon>Desulfovibrionales</taxon>
        <taxon>Desulfonatronovibrionaceae</taxon>
        <taxon>Desulfonatronospira</taxon>
    </lineage>
</organism>
<dbReference type="RefSeq" id="WP_008870751.1">
    <property type="nucleotide sequence ID" value="NZ_ACJN02000003.1"/>
</dbReference>
<evidence type="ECO:0000313" key="2">
    <source>
        <dbReference type="Proteomes" id="UP000005496"/>
    </source>
</evidence>
<keyword evidence="2" id="KW-1185">Reference proteome</keyword>
<proteinExistence type="predicted"/>
<accession>D6SRS8</accession>
<dbReference type="EMBL" id="ACJN02000003">
    <property type="protein sequence ID" value="EFI33394.1"/>
    <property type="molecule type" value="Genomic_DNA"/>
</dbReference>
<name>D6SRS8_9BACT</name>
<dbReference type="OrthoDB" id="9873512at2"/>
<dbReference type="AlphaFoldDB" id="D6SRS8"/>
<dbReference type="Proteomes" id="UP000005496">
    <property type="component" value="Unassembled WGS sequence"/>
</dbReference>
<reference evidence="1" key="1">
    <citation type="submission" date="2010-05" db="EMBL/GenBank/DDBJ databases">
        <title>The draft genome of Desulfonatronospira thiodismutans ASO3-1.</title>
        <authorList>
            <consortium name="US DOE Joint Genome Institute (JGI-PGF)"/>
            <person name="Lucas S."/>
            <person name="Copeland A."/>
            <person name="Lapidus A."/>
            <person name="Cheng J.-F."/>
            <person name="Bruce D."/>
            <person name="Goodwin L."/>
            <person name="Pitluck S."/>
            <person name="Chertkov O."/>
            <person name="Brettin T."/>
            <person name="Detter J.C."/>
            <person name="Han C."/>
            <person name="Land M.L."/>
            <person name="Hauser L."/>
            <person name="Kyrpides N."/>
            <person name="Mikhailova N."/>
            <person name="Muyzer G."/>
            <person name="Woyke T."/>
        </authorList>
    </citation>
    <scope>NUCLEOTIDE SEQUENCE [LARGE SCALE GENOMIC DNA]</scope>
    <source>
        <strain evidence="1">ASO3-1</strain>
    </source>
</reference>
<protein>
    <submittedName>
        <fullName evidence="1">Uncharacterized protein</fullName>
    </submittedName>
</protein>
<evidence type="ECO:0000313" key="1">
    <source>
        <dbReference type="EMBL" id="EFI33394.1"/>
    </source>
</evidence>
<sequence length="65" mass="7931">MKKFEENYQRMIDDRRSFDIRFWQSQGDVAIFKAVTEMHNDYLLIRGKNADESRLQRTVETFRKA</sequence>
<comment type="caution">
    <text evidence="1">The sequence shown here is derived from an EMBL/GenBank/DDBJ whole genome shotgun (WGS) entry which is preliminary data.</text>
</comment>